<dbReference type="EMBL" id="MN740229">
    <property type="protein sequence ID" value="QHT94692.1"/>
    <property type="molecule type" value="Genomic_DNA"/>
</dbReference>
<sequence>MSSFEQKKLPSGESNPKYVDLCDEDPSIAGQKFACMSFVSPEKILKKREVFLFDQFIKQWEFSKSMERYFDFIHFIAYKHKVNVETLIEDFNEFVKEEGLKLKKSGIEDDYKSFMDRQEDKLNEQFSREHAFQTSVRGLKIRGVFSTQEEAEMKSKKLRENDSNHDIFVGPVGVWVPWDPDAYKTGRVEHLEEELNALHKEKIKNEQMAKKEFEERIRETKKKAISENIEKAKENNNVLTQSLDDEGNLIGVTETVDFESREVSDAESTKLHNEMLMENALKSVVEEEEDSLEKVD</sequence>
<name>A0A6C0INX7_9ZZZZ</name>
<proteinExistence type="predicted"/>
<evidence type="ECO:0000313" key="2">
    <source>
        <dbReference type="EMBL" id="QHT94692.1"/>
    </source>
</evidence>
<dbReference type="InterPro" id="IPR043872">
    <property type="entry name" value="DUF5832"/>
</dbReference>
<protein>
    <submittedName>
        <fullName evidence="2">Uncharacterized protein</fullName>
    </submittedName>
</protein>
<keyword evidence="1" id="KW-0175">Coiled coil</keyword>
<evidence type="ECO:0000256" key="1">
    <source>
        <dbReference type="SAM" id="Coils"/>
    </source>
</evidence>
<dbReference type="AlphaFoldDB" id="A0A6C0INX7"/>
<accession>A0A6C0INX7</accession>
<reference evidence="2" key="1">
    <citation type="journal article" date="2020" name="Nature">
        <title>Giant virus diversity and host interactions through global metagenomics.</title>
        <authorList>
            <person name="Schulz F."/>
            <person name="Roux S."/>
            <person name="Paez-Espino D."/>
            <person name="Jungbluth S."/>
            <person name="Walsh D.A."/>
            <person name="Denef V.J."/>
            <person name="McMahon K.D."/>
            <person name="Konstantinidis K.T."/>
            <person name="Eloe-Fadrosh E.A."/>
            <person name="Kyrpides N.C."/>
            <person name="Woyke T."/>
        </authorList>
    </citation>
    <scope>NUCLEOTIDE SEQUENCE</scope>
    <source>
        <strain evidence="2">GVMAG-M-3300024261-26</strain>
    </source>
</reference>
<feature type="coiled-coil region" evidence="1">
    <location>
        <begin position="188"/>
        <end position="242"/>
    </location>
</feature>
<organism evidence="2">
    <name type="scientific">viral metagenome</name>
    <dbReference type="NCBI Taxonomy" id="1070528"/>
    <lineage>
        <taxon>unclassified sequences</taxon>
        <taxon>metagenomes</taxon>
        <taxon>organismal metagenomes</taxon>
    </lineage>
</organism>
<dbReference type="Pfam" id="PF19150">
    <property type="entry name" value="DUF5832"/>
    <property type="match status" value="1"/>
</dbReference>